<comment type="subunit">
    <text evidence="13">Homodimer.</text>
</comment>
<feature type="domain" description="Pyruvate carboxyltransferase" evidence="15">
    <location>
        <begin position="10"/>
        <end position="271"/>
    </location>
</feature>
<dbReference type="GO" id="GO:0009098">
    <property type="term" value="P:L-leucine biosynthetic process"/>
    <property type="evidence" value="ECO:0007669"/>
    <property type="project" value="UniProtKB-UniRule"/>
</dbReference>
<keyword evidence="6 13" id="KW-0963">Cytoplasm</keyword>
<dbReference type="Pfam" id="PF00682">
    <property type="entry name" value="HMGL-like"/>
    <property type="match status" value="1"/>
</dbReference>
<dbReference type="PANTHER" id="PTHR10277">
    <property type="entry name" value="HOMOCITRATE SYNTHASE-RELATED"/>
    <property type="match status" value="1"/>
</dbReference>
<dbReference type="FunFam" id="3.20.20.70:FF:000010">
    <property type="entry name" value="2-isopropylmalate synthase"/>
    <property type="match status" value="1"/>
</dbReference>
<dbReference type="InterPro" id="IPR005671">
    <property type="entry name" value="LeuA_bact_synth"/>
</dbReference>
<evidence type="ECO:0000259" key="15">
    <source>
        <dbReference type="PROSITE" id="PS50991"/>
    </source>
</evidence>
<dbReference type="SUPFAM" id="SSF51569">
    <property type="entry name" value="Aldolase"/>
    <property type="match status" value="1"/>
</dbReference>
<comment type="catalytic activity">
    <reaction evidence="12">
        <text>acetyl-CoA + 2-oxoglutarate + H2O = (2R)-homocitrate + CoA + H(+)</text>
        <dbReference type="Rhea" id="RHEA:12929"/>
        <dbReference type="ChEBI" id="CHEBI:15377"/>
        <dbReference type="ChEBI" id="CHEBI:15378"/>
        <dbReference type="ChEBI" id="CHEBI:16810"/>
        <dbReference type="ChEBI" id="CHEBI:57287"/>
        <dbReference type="ChEBI" id="CHEBI:57288"/>
        <dbReference type="ChEBI" id="CHEBI:58884"/>
        <dbReference type="EC" id="2.3.3.14"/>
    </reaction>
</comment>
<evidence type="ECO:0000256" key="6">
    <source>
        <dbReference type="ARBA" id="ARBA00022490"/>
    </source>
</evidence>
<dbReference type="Pfam" id="PF22617">
    <property type="entry name" value="HCS_D2"/>
    <property type="match status" value="1"/>
</dbReference>
<dbReference type="SMART" id="SM00917">
    <property type="entry name" value="LeuA_dimer"/>
    <property type="match status" value="1"/>
</dbReference>
<evidence type="ECO:0000256" key="11">
    <source>
        <dbReference type="ARBA" id="ARBA00023304"/>
    </source>
</evidence>
<dbReference type="GO" id="GO:0004410">
    <property type="term" value="F:homocitrate synthase activity"/>
    <property type="evidence" value="ECO:0007669"/>
    <property type="project" value="UniProtKB-EC"/>
</dbReference>
<dbReference type="InterPro" id="IPR013785">
    <property type="entry name" value="Aldolase_TIM"/>
</dbReference>
<dbReference type="PROSITE" id="PS00815">
    <property type="entry name" value="AIPM_HOMOCIT_SYNTH_1"/>
    <property type="match status" value="1"/>
</dbReference>
<comment type="catalytic activity">
    <reaction evidence="13">
        <text>3-methyl-2-oxobutanoate + acetyl-CoA + H2O = (2S)-2-isopropylmalate + CoA + H(+)</text>
        <dbReference type="Rhea" id="RHEA:21524"/>
        <dbReference type="ChEBI" id="CHEBI:1178"/>
        <dbReference type="ChEBI" id="CHEBI:11851"/>
        <dbReference type="ChEBI" id="CHEBI:15377"/>
        <dbReference type="ChEBI" id="CHEBI:15378"/>
        <dbReference type="ChEBI" id="CHEBI:57287"/>
        <dbReference type="ChEBI" id="CHEBI:57288"/>
        <dbReference type="EC" id="2.3.3.13"/>
    </reaction>
</comment>
<dbReference type="CDD" id="cd07940">
    <property type="entry name" value="DRE_TIM_IPMS"/>
    <property type="match status" value="1"/>
</dbReference>
<dbReference type="SUPFAM" id="SSF110921">
    <property type="entry name" value="2-isopropylmalate synthase LeuA, allosteric (dimerisation) domain"/>
    <property type="match status" value="1"/>
</dbReference>
<keyword evidence="9 13" id="KW-0479">Metal-binding</keyword>
<accession>A0A7Z9BR34</accession>
<keyword evidence="11 13" id="KW-0100">Branched-chain amino acid biosynthesis</keyword>
<dbReference type="NCBIfam" id="NF002086">
    <property type="entry name" value="PRK00915.1-3"/>
    <property type="match status" value="1"/>
</dbReference>
<evidence type="ECO:0000256" key="13">
    <source>
        <dbReference type="HAMAP-Rule" id="MF_01025"/>
    </source>
</evidence>
<evidence type="ECO:0000256" key="14">
    <source>
        <dbReference type="NCBIfam" id="TIGR00973"/>
    </source>
</evidence>
<evidence type="ECO:0000256" key="9">
    <source>
        <dbReference type="ARBA" id="ARBA00022723"/>
    </source>
</evidence>
<dbReference type="InterPro" id="IPR054691">
    <property type="entry name" value="LeuA/HCS_post-cat"/>
</dbReference>
<comment type="cofactor">
    <cofactor evidence="13">
        <name>Mn(2+)</name>
        <dbReference type="ChEBI" id="CHEBI:29035"/>
    </cofactor>
</comment>
<feature type="binding site" evidence="13">
    <location>
        <position position="210"/>
    </location>
    <ligand>
        <name>Mn(2+)</name>
        <dbReference type="ChEBI" id="CHEBI:29035"/>
    </ligand>
</feature>
<feature type="binding site" evidence="13">
    <location>
        <position position="19"/>
    </location>
    <ligand>
        <name>Mn(2+)</name>
        <dbReference type="ChEBI" id="CHEBI:29035"/>
    </ligand>
</feature>
<evidence type="ECO:0000256" key="7">
    <source>
        <dbReference type="ARBA" id="ARBA00022605"/>
    </source>
</evidence>
<dbReference type="Gene3D" id="3.20.20.70">
    <property type="entry name" value="Aldolase class I"/>
    <property type="match status" value="1"/>
</dbReference>
<dbReference type="FunFam" id="1.10.238.260:FF:000001">
    <property type="entry name" value="2-isopropylmalate synthase"/>
    <property type="match status" value="1"/>
</dbReference>
<dbReference type="EC" id="2.3.3.13" evidence="13 14"/>
<dbReference type="PROSITE" id="PS50991">
    <property type="entry name" value="PYR_CT"/>
    <property type="match status" value="1"/>
</dbReference>
<dbReference type="InterPro" id="IPR013709">
    <property type="entry name" value="2-isopropylmalate_synth_dimer"/>
</dbReference>
<dbReference type="Gene3D" id="1.10.238.260">
    <property type="match status" value="1"/>
</dbReference>
<dbReference type="RefSeq" id="WP_083621554.1">
    <property type="nucleotide sequence ID" value="NZ_LR734869.1"/>
</dbReference>
<dbReference type="AlphaFoldDB" id="A0A7Z9BR34"/>
<gene>
    <name evidence="13 16" type="primary">leuA</name>
    <name evidence="16" type="ORF">PL8927_600197</name>
</gene>
<feature type="binding site" evidence="13">
    <location>
        <position position="212"/>
    </location>
    <ligand>
        <name>Mn(2+)</name>
        <dbReference type="ChEBI" id="CHEBI:29035"/>
    </ligand>
</feature>
<comment type="function">
    <text evidence="1">This protein is a Fe-Mo-cofactor biosynthetic component.</text>
</comment>
<keyword evidence="8 13" id="KW-0808">Transferase</keyword>
<evidence type="ECO:0000256" key="3">
    <source>
        <dbReference type="ARBA" id="ARBA00009396"/>
    </source>
</evidence>
<keyword evidence="7 13" id="KW-0028">Amino-acid biosynthesis</keyword>
<keyword evidence="17" id="KW-1185">Reference proteome</keyword>
<keyword evidence="16" id="KW-0012">Acyltransferase</keyword>
<dbReference type="EMBL" id="CZCU02000136">
    <property type="protein sequence ID" value="VXD17962.1"/>
    <property type="molecule type" value="Genomic_DNA"/>
</dbReference>
<evidence type="ECO:0000256" key="5">
    <source>
        <dbReference type="ARBA" id="ARBA00022430"/>
    </source>
</evidence>
<evidence type="ECO:0000256" key="4">
    <source>
        <dbReference type="ARBA" id="ARBA00018198"/>
    </source>
</evidence>
<dbReference type="InterPro" id="IPR050073">
    <property type="entry name" value="2-IPM_HCS-like"/>
</dbReference>
<dbReference type="GO" id="GO:0003985">
    <property type="term" value="F:acetyl-CoA C-acetyltransferase activity"/>
    <property type="evidence" value="ECO:0007669"/>
    <property type="project" value="UniProtKB-UniRule"/>
</dbReference>
<dbReference type="Pfam" id="PF08502">
    <property type="entry name" value="LeuA_dimer"/>
    <property type="match status" value="1"/>
</dbReference>
<protein>
    <recommendedName>
        <fullName evidence="4 13">2-isopropylmalate synthase</fullName>
        <ecNumber evidence="13 14">2.3.3.13</ecNumber>
    </recommendedName>
    <alternativeName>
        <fullName evidence="13">Alpha-IPM synthase</fullName>
    </alternativeName>
    <alternativeName>
        <fullName evidence="13">Alpha-isopropylmalate synthase</fullName>
    </alternativeName>
</protein>
<keyword evidence="10 13" id="KW-0464">Manganese</keyword>
<dbReference type="InterPro" id="IPR000891">
    <property type="entry name" value="PYR_CT"/>
</dbReference>
<evidence type="ECO:0000256" key="2">
    <source>
        <dbReference type="ARBA" id="ARBA00004689"/>
    </source>
</evidence>
<evidence type="ECO:0000256" key="10">
    <source>
        <dbReference type="ARBA" id="ARBA00023211"/>
    </source>
</evidence>
<dbReference type="PANTHER" id="PTHR10277:SF9">
    <property type="entry name" value="2-ISOPROPYLMALATE SYNTHASE 1, CHLOROPLASTIC-RELATED"/>
    <property type="match status" value="1"/>
</dbReference>
<dbReference type="InterPro" id="IPR036230">
    <property type="entry name" value="LeuA_allosteric_dom_sf"/>
</dbReference>
<dbReference type="HAMAP" id="MF_01025">
    <property type="entry name" value="LeuA_type1"/>
    <property type="match status" value="1"/>
</dbReference>
<reference evidence="16" key="1">
    <citation type="submission" date="2019-10" db="EMBL/GenBank/DDBJ databases">
        <authorList>
            <consortium name="Genoscope - CEA"/>
            <person name="William W."/>
        </authorList>
    </citation>
    <scope>NUCLEOTIDE SEQUENCE [LARGE SCALE GENOMIC DNA]</scope>
    <source>
        <strain evidence="16">BBR_PRJEB10992</strain>
    </source>
</reference>
<dbReference type="FunFam" id="3.30.160.270:FF:000001">
    <property type="entry name" value="2-isopropylmalate synthase"/>
    <property type="match status" value="1"/>
</dbReference>
<keyword evidence="5 13" id="KW-0432">Leucine biosynthesis</keyword>
<sequence length="539" mass="58803">MKFQSNPDRIIIFDTTLRDGEQCPGATLNVDEKLVIARQLARLGVDVIEAGFAIASPGDFEAVSRIAEAVGTEDGPVICSLARSVKGDIEAAAKAVSPAFHRRIHTFIATSDIHLQYKLKKTRSEVLDITSEMVAYAKSFVDDIEFSPEDAGRSDPEFLYQVLERAIAAGATTVNIPDTVGYTTPAEFGAIIKGIKDNVPNIDQAIISVHGHNDLGLAVANFLEAVKNGARQLECTINGIGERAGNAALEELVMALHVRRQYFNPFLGRPAESETPLTHIDTRQIYKTSRLVSNLTGMLVQPNKAIVGANAFAHESGIHQDGILKHKRTYEIMDAQSIGLNDNLIVLGKHSGRHAFQTRMRELGFELTDDEVNKAFVRFKELADKKKEITDWDLEAIVNDEIQQTPEFFHLEFVQVSCGNQARPTATVTVRTPDGQELTDAAIGTGPVDAVYRAINRVANVSNELIEFSVQSVTAGIDAIGEVTIRLRHEGRVFSGHAANTDIIVASAQAYLNALNRLSADLKPRINPQSSEVVETSVS</sequence>
<organism evidence="16 17">
    <name type="scientific">Planktothrix serta PCC 8927</name>
    <dbReference type="NCBI Taxonomy" id="671068"/>
    <lineage>
        <taxon>Bacteria</taxon>
        <taxon>Bacillati</taxon>
        <taxon>Cyanobacteriota</taxon>
        <taxon>Cyanophyceae</taxon>
        <taxon>Oscillatoriophycideae</taxon>
        <taxon>Oscillatoriales</taxon>
        <taxon>Microcoleaceae</taxon>
        <taxon>Planktothrix</taxon>
    </lineage>
</organism>
<comment type="caution">
    <text evidence="16">The sequence shown here is derived from an EMBL/GenBank/DDBJ whole genome shotgun (WGS) entry which is preliminary data.</text>
</comment>
<evidence type="ECO:0000313" key="16">
    <source>
        <dbReference type="EMBL" id="VXD17962.1"/>
    </source>
</evidence>
<evidence type="ECO:0000256" key="8">
    <source>
        <dbReference type="ARBA" id="ARBA00022679"/>
    </source>
</evidence>
<feature type="region of interest" description="Regulatory domain" evidence="13">
    <location>
        <begin position="410"/>
        <end position="539"/>
    </location>
</feature>
<evidence type="ECO:0000256" key="1">
    <source>
        <dbReference type="ARBA" id="ARBA00003050"/>
    </source>
</evidence>
<dbReference type="OrthoDB" id="9804858at2"/>
<dbReference type="Gene3D" id="3.30.160.270">
    <property type="match status" value="1"/>
</dbReference>
<evidence type="ECO:0000256" key="12">
    <source>
        <dbReference type="ARBA" id="ARBA00048019"/>
    </source>
</evidence>
<feature type="binding site" evidence="13">
    <location>
        <position position="246"/>
    </location>
    <ligand>
        <name>Mn(2+)</name>
        <dbReference type="ChEBI" id="CHEBI:29035"/>
    </ligand>
</feature>
<evidence type="ECO:0000313" key="17">
    <source>
        <dbReference type="Proteomes" id="UP000184550"/>
    </source>
</evidence>
<dbReference type="NCBIfam" id="TIGR00973">
    <property type="entry name" value="leuA_bact"/>
    <property type="match status" value="1"/>
</dbReference>
<comment type="function">
    <text evidence="13">Catalyzes the condensation of the acetyl group of acetyl-CoA with 3-methyl-2-oxobutanoate (2-ketoisovalerate) to form 3-carboxy-3-hydroxy-4-methylpentanoate (2-isopropylmalate).</text>
</comment>
<dbReference type="GO" id="GO:0030145">
    <property type="term" value="F:manganese ion binding"/>
    <property type="evidence" value="ECO:0007669"/>
    <property type="project" value="UniProtKB-UniRule"/>
</dbReference>
<dbReference type="PROSITE" id="PS00816">
    <property type="entry name" value="AIPM_HOMOCIT_SYNTH_2"/>
    <property type="match status" value="1"/>
</dbReference>
<dbReference type="GO" id="GO:0005737">
    <property type="term" value="C:cytoplasm"/>
    <property type="evidence" value="ECO:0007669"/>
    <property type="project" value="UniProtKB-UniRule"/>
</dbReference>
<dbReference type="InterPro" id="IPR002034">
    <property type="entry name" value="AIPM/Hcit_synth_CS"/>
</dbReference>
<dbReference type="GO" id="GO:0003852">
    <property type="term" value="F:2-isopropylmalate synthase activity"/>
    <property type="evidence" value="ECO:0007669"/>
    <property type="project" value="UniProtKB-UniRule"/>
</dbReference>
<comment type="pathway">
    <text evidence="2 13">Amino-acid biosynthesis; L-leucine biosynthesis; L-leucine from 3-methyl-2-oxobutanoate: step 1/4.</text>
</comment>
<comment type="similarity">
    <text evidence="3 13">Belongs to the alpha-IPM synthase/homocitrate synthase family. LeuA type 1 subfamily.</text>
</comment>
<dbReference type="UniPathway" id="UPA00048">
    <property type="reaction ID" value="UER00070"/>
</dbReference>
<name>A0A7Z9BR34_9CYAN</name>
<proteinExistence type="inferred from homology"/>
<dbReference type="Proteomes" id="UP000184550">
    <property type="component" value="Unassembled WGS sequence"/>
</dbReference>